<keyword evidence="2" id="KW-0472">Membrane</keyword>
<keyword evidence="2" id="KW-0812">Transmembrane</keyword>
<feature type="compositionally biased region" description="Low complexity" evidence="1">
    <location>
        <begin position="55"/>
        <end position="69"/>
    </location>
</feature>
<dbReference type="InParanoid" id="K3X5R8"/>
<proteinExistence type="predicted"/>
<dbReference type="EnsemblProtists" id="PYU1_T012567">
    <property type="protein sequence ID" value="PYU1_T012567"/>
    <property type="gene ID" value="PYU1_G012541"/>
</dbReference>
<reference evidence="4" key="2">
    <citation type="submission" date="2010-04" db="EMBL/GenBank/DDBJ databases">
        <authorList>
            <person name="Buell R."/>
            <person name="Hamilton J."/>
            <person name="Hostetler J."/>
        </authorList>
    </citation>
    <scope>NUCLEOTIDE SEQUENCE [LARGE SCALE GENOMIC DNA]</scope>
    <source>
        <strain evidence="4">DAOM:BR144</strain>
    </source>
</reference>
<feature type="transmembrane region" description="Helical" evidence="2">
    <location>
        <begin position="16"/>
        <end position="40"/>
    </location>
</feature>
<dbReference type="EMBL" id="GL376612">
    <property type="status" value="NOT_ANNOTATED_CDS"/>
    <property type="molecule type" value="Genomic_DNA"/>
</dbReference>
<reference evidence="3" key="3">
    <citation type="submission" date="2015-02" db="UniProtKB">
        <authorList>
            <consortium name="EnsemblProtists"/>
        </authorList>
    </citation>
    <scope>IDENTIFICATION</scope>
    <source>
        <strain evidence="3">DAOM BR144</strain>
    </source>
</reference>
<reference evidence="4" key="1">
    <citation type="journal article" date="2010" name="Genome Biol.">
        <title>Genome sequence of the necrotrophic plant pathogen Pythium ultimum reveals original pathogenicity mechanisms and effector repertoire.</title>
        <authorList>
            <person name="Levesque C.A."/>
            <person name="Brouwer H."/>
            <person name="Cano L."/>
            <person name="Hamilton J.P."/>
            <person name="Holt C."/>
            <person name="Huitema E."/>
            <person name="Raffaele S."/>
            <person name="Robideau G.P."/>
            <person name="Thines M."/>
            <person name="Win J."/>
            <person name="Zerillo M.M."/>
            <person name="Beakes G.W."/>
            <person name="Boore J.L."/>
            <person name="Busam D."/>
            <person name="Dumas B."/>
            <person name="Ferriera S."/>
            <person name="Fuerstenberg S.I."/>
            <person name="Gachon C.M."/>
            <person name="Gaulin E."/>
            <person name="Govers F."/>
            <person name="Grenville-Briggs L."/>
            <person name="Horner N."/>
            <person name="Hostetler J."/>
            <person name="Jiang R.H."/>
            <person name="Johnson J."/>
            <person name="Krajaejun T."/>
            <person name="Lin H."/>
            <person name="Meijer H.J."/>
            <person name="Moore B."/>
            <person name="Morris P."/>
            <person name="Phuntmart V."/>
            <person name="Puiu D."/>
            <person name="Shetty J."/>
            <person name="Stajich J.E."/>
            <person name="Tripathy S."/>
            <person name="Wawra S."/>
            <person name="van West P."/>
            <person name="Whitty B.R."/>
            <person name="Coutinho P.M."/>
            <person name="Henrissat B."/>
            <person name="Martin F."/>
            <person name="Thomas P.D."/>
            <person name="Tyler B.M."/>
            <person name="De Vries R.P."/>
            <person name="Kamoun S."/>
            <person name="Yandell M."/>
            <person name="Tisserat N."/>
            <person name="Buell C.R."/>
        </authorList>
    </citation>
    <scope>NUCLEOTIDE SEQUENCE</scope>
    <source>
        <strain evidence="4">DAOM:BR144</strain>
    </source>
</reference>
<sequence>MADKGDAQQRETNPHVATFATTVVQLGAAALLGGGFYYGIAKQRRVEVEEKEKASLSSKNKKQSTQSSNVAAKDKVPVIREVTLLERQLGLHKPVTPSAAAWKALAGGTIVSVSGCLVLLFGMGAVLGVRNMTEFRERMEDVFPRMRKGVARALHIQPKEYKQDSASELAELRELAALFDEKVEEKPAKPENGA</sequence>
<dbReference type="HOGENOM" id="CLU_1528129_0_0_1"/>
<keyword evidence="2" id="KW-1133">Transmembrane helix</keyword>
<dbReference type="eggNOG" id="ENOG502SCPN">
    <property type="taxonomic scope" value="Eukaryota"/>
</dbReference>
<organism evidence="3 4">
    <name type="scientific">Globisporangium ultimum (strain ATCC 200006 / CBS 805.95 / DAOM BR144)</name>
    <name type="common">Pythium ultimum</name>
    <dbReference type="NCBI Taxonomy" id="431595"/>
    <lineage>
        <taxon>Eukaryota</taxon>
        <taxon>Sar</taxon>
        <taxon>Stramenopiles</taxon>
        <taxon>Oomycota</taxon>
        <taxon>Peronosporomycetes</taxon>
        <taxon>Pythiales</taxon>
        <taxon>Pythiaceae</taxon>
        <taxon>Globisporangium</taxon>
    </lineage>
</organism>
<evidence type="ECO:0000256" key="2">
    <source>
        <dbReference type="SAM" id="Phobius"/>
    </source>
</evidence>
<keyword evidence="4" id="KW-1185">Reference proteome</keyword>
<accession>K3X5R8</accession>
<evidence type="ECO:0000256" key="1">
    <source>
        <dbReference type="SAM" id="MobiDB-lite"/>
    </source>
</evidence>
<evidence type="ECO:0000313" key="4">
    <source>
        <dbReference type="Proteomes" id="UP000019132"/>
    </source>
</evidence>
<name>K3X5R8_GLOUD</name>
<feature type="region of interest" description="Disordered" evidence="1">
    <location>
        <begin position="52"/>
        <end position="72"/>
    </location>
</feature>
<feature type="transmembrane region" description="Helical" evidence="2">
    <location>
        <begin position="104"/>
        <end position="129"/>
    </location>
</feature>
<dbReference type="Pfam" id="PF07096">
    <property type="entry name" value="DUF1358"/>
    <property type="match status" value="1"/>
</dbReference>
<dbReference type="Proteomes" id="UP000019132">
    <property type="component" value="Unassembled WGS sequence"/>
</dbReference>
<evidence type="ECO:0000313" key="3">
    <source>
        <dbReference type="EnsemblProtists" id="PYU1_T012567"/>
    </source>
</evidence>
<protein>
    <submittedName>
        <fullName evidence="3">Uncharacterized protein</fullName>
    </submittedName>
</protein>
<dbReference type="VEuPathDB" id="FungiDB:PYU1_G012541"/>
<dbReference type="OMA" id="AQEDREW"/>
<dbReference type="InterPro" id="IPR009792">
    <property type="entry name" value="TMEM242"/>
</dbReference>
<dbReference type="AlphaFoldDB" id="K3X5R8"/>